<dbReference type="CDD" id="cd18186">
    <property type="entry name" value="BTB_POZ_ZBTB_KLHL-like"/>
    <property type="match status" value="1"/>
</dbReference>
<dbReference type="InterPro" id="IPR011333">
    <property type="entry name" value="SKP1/BTB/POZ_sf"/>
</dbReference>
<evidence type="ECO:0000259" key="1">
    <source>
        <dbReference type="PROSITE" id="PS50097"/>
    </source>
</evidence>
<dbReference type="SMART" id="SM00225">
    <property type="entry name" value="BTB"/>
    <property type="match status" value="1"/>
</dbReference>
<reference evidence="3" key="1">
    <citation type="journal article" date="2014" name="Genome Announc.">
        <title>Draft genome sequence of the plant-pathogenic soil fungus Rhizoctonia solani anastomosis group 3 strain Rhs1AP.</title>
        <authorList>
            <person name="Cubeta M.A."/>
            <person name="Thomas E."/>
            <person name="Dean R.A."/>
            <person name="Jabaji S."/>
            <person name="Neate S.M."/>
            <person name="Tavantzis S."/>
            <person name="Toda T."/>
            <person name="Vilgalys R."/>
            <person name="Bharathan N."/>
            <person name="Fedorova-Abrams N."/>
            <person name="Pakala S.B."/>
            <person name="Pakala S.M."/>
            <person name="Zafar N."/>
            <person name="Joardar V."/>
            <person name="Losada L."/>
            <person name="Nierman W.C."/>
        </authorList>
    </citation>
    <scope>NUCLEOTIDE SEQUENCE [LARGE SCALE GENOMIC DNA]</scope>
    <source>
        <strain evidence="3">AG-3</strain>
    </source>
</reference>
<dbReference type="Pfam" id="PF00651">
    <property type="entry name" value="BTB"/>
    <property type="match status" value="1"/>
</dbReference>
<sequence>MPSFSDSGSSPTPVPLNTGFQDAGDFTLKSSDNVEFKVYRLFLMTASPVFQDILTSGSGPPVMELSEDGETIAALLQYIYPRENPVIKDYGLFAKVLEAARKYELGFITSDLRASMHSDSTSFSCLRAEPLRMYALAVRHELKEEISIAAKLTIGKYDFASIEAASELCALDIPLKDAVMLMRMHMARAQALSDLLVNVDSNPRYFAGFPVRCSQHQQKGGAMSELQRTWMKEVVNLLRKETLDSAAAQRLFEKEFFLNLKLRCECLGCRDAEMYDLAHGAWAGESRVKLAELKLDDL</sequence>
<name>X8JGD7_9AGAM</name>
<dbReference type="InterPro" id="IPR000210">
    <property type="entry name" value="BTB/POZ_dom"/>
</dbReference>
<organism evidence="2 3">
    <name type="scientific">Rhizoctonia solani AG-3 Rhs1AP</name>
    <dbReference type="NCBI Taxonomy" id="1086054"/>
    <lineage>
        <taxon>Eukaryota</taxon>
        <taxon>Fungi</taxon>
        <taxon>Dikarya</taxon>
        <taxon>Basidiomycota</taxon>
        <taxon>Agaricomycotina</taxon>
        <taxon>Agaricomycetes</taxon>
        <taxon>Cantharellales</taxon>
        <taxon>Ceratobasidiaceae</taxon>
        <taxon>Rhizoctonia</taxon>
    </lineage>
</organism>
<dbReference type="Proteomes" id="UP000030108">
    <property type="component" value="Unassembled WGS sequence"/>
</dbReference>
<dbReference type="PROSITE" id="PS50097">
    <property type="entry name" value="BTB"/>
    <property type="match status" value="1"/>
</dbReference>
<proteinExistence type="predicted"/>
<feature type="non-terminal residue" evidence="2">
    <location>
        <position position="298"/>
    </location>
</feature>
<comment type="caution">
    <text evidence="2">The sequence shown here is derived from an EMBL/GenBank/DDBJ whole genome shotgun (WGS) entry which is preliminary data.</text>
</comment>
<evidence type="ECO:0000313" key="2">
    <source>
        <dbReference type="EMBL" id="EUC62038.1"/>
    </source>
</evidence>
<dbReference type="Gene3D" id="3.30.710.10">
    <property type="entry name" value="Potassium Channel Kv1.1, Chain A"/>
    <property type="match status" value="1"/>
</dbReference>
<dbReference type="OrthoDB" id="3357985at2759"/>
<evidence type="ECO:0000313" key="3">
    <source>
        <dbReference type="Proteomes" id="UP000030108"/>
    </source>
</evidence>
<accession>X8JGD7</accession>
<protein>
    <submittedName>
        <fullName evidence="2">Pectinesterase</fullName>
    </submittedName>
</protein>
<feature type="domain" description="BTB" evidence="1">
    <location>
        <begin position="24"/>
        <end position="88"/>
    </location>
</feature>
<dbReference type="SUPFAM" id="SSF54695">
    <property type="entry name" value="POZ domain"/>
    <property type="match status" value="1"/>
</dbReference>
<dbReference type="EMBL" id="JATN01000318">
    <property type="protein sequence ID" value="EUC62038.1"/>
    <property type="molecule type" value="Genomic_DNA"/>
</dbReference>
<dbReference type="AlphaFoldDB" id="X8JGD7"/>
<gene>
    <name evidence="2" type="ORF">RSOL_412280</name>
</gene>